<reference evidence="2" key="1">
    <citation type="journal article" date="2005" name="PLoS Biol.">
        <title>The genomes of Oryza sativa: a history of duplications.</title>
        <authorList>
            <person name="Yu J."/>
            <person name="Wang J."/>
            <person name="Lin W."/>
            <person name="Li S."/>
            <person name="Li H."/>
            <person name="Zhou J."/>
            <person name="Ni P."/>
            <person name="Dong W."/>
            <person name="Hu S."/>
            <person name="Zeng C."/>
            <person name="Zhang J."/>
            <person name="Zhang Y."/>
            <person name="Li R."/>
            <person name="Xu Z."/>
            <person name="Li S."/>
            <person name="Li X."/>
            <person name="Zheng H."/>
            <person name="Cong L."/>
            <person name="Lin L."/>
            <person name="Yin J."/>
            <person name="Geng J."/>
            <person name="Li G."/>
            <person name="Shi J."/>
            <person name="Liu J."/>
            <person name="Lv H."/>
            <person name="Li J."/>
            <person name="Wang J."/>
            <person name="Deng Y."/>
            <person name="Ran L."/>
            <person name="Shi X."/>
            <person name="Wang X."/>
            <person name="Wu Q."/>
            <person name="Li C."/>
            <person name="Ren X."/>
            <person name="Wang J."/>
            <person name="Wang X."/>
            <person name="Li D."/>
            <person name="Liu D."/>
            <person name="Zhang X."/>
            <person name="Ji Z."/>
            <person name="Zhao W."/>
            <person name="Sun Y."/>
            <person name="Zhang Z."/>
            <person name="Bao J."/>
            <person name="Han Y."/>
            <person name="Dong L."/>
            <person name="Ji J."/>
            <person name="Chen P."/>
            <person name="Wu S."/>
            <person name="Liu J."/>
            <person name="Xiao Y."/>
            <person name="Bu D."/>
            <person name="Tan J."/>
            <person name="Yang L."/>
            <person name="Ye C."/>
            <person name="Zhang J."/>
            <person name="Xu J."/>
            <person name="Zhou Y."/>
            <person name="Yu Y."/>
            <person name="Zhang B."/>
            <person name="Zhuang S."/>
            <person name="Wei H."/>
            <person name="Liu B."/>
            <person name="Lei M."/>
            <person name="Yu H."/>
            <person name="Li Y."/>
            <person name="Xu H."/>
            <person name="Wei S."/>
            <person name="He X."/>
            <person name="Fang L."/>
            <person name="Zhang Z."/>
            <person name="Zhang Y."/>
            <person name="Huang X."/>
            <person name="Su Z."/>
            <person name="Tong W."/>
            <person name="Li J."/>
            <person name="Tong Z."/>
            <person name="Li S."/>
            <person name="Ye J."/>
            <person name="Wang L."/>
            <person name="Fang L."/>
            <person name="Lei T."/>
            <person name="Chen C."/>
            <person name="Chen H."/>
            <person name="Xu Z."/>
            <person name="Li H."/>
            <person name="Huang H."/>
            <person name="Zhang F."/>
            <person name="Xu H."/>
            <person name="Li N."/>
            <person name="Zhao C."/>
            <person name="Li S."/>
            <person name="Dong L."/>
            <person name="Huang Y."/>
            <person name="Li L."/>
            <person name="Xi Y."/>
            <person name="Qi Q."/>
            <person name="Li W."/>
            <person name="Zhang B."/>
            <person name="Hu W."/>
            <person name="Zhang Y."/>
            <person name="Tian X."/>
            <person name="Jiao Y."/>
            <person name="Liang X."/>
            <person name="Jin J."/>
            <person name="Gao L."/>
            <person name="Zheng W."/>
            <person name="Hao B."/>
            <person name="Liu S."/>
            <person name="Wang W."/>
            <person name="Yuan L."/>
            <person name="Cao M."/>
            <person name="McDermott J."/>
            <person name="Samudrala R."/>
            <person name="Wang J."/>
            <person name="Wong G.K."/>
            <person name="Yang H."/>
        </authorList>
    </citation>
    <scope>NUCLEOTIDE SEQUENCE [LARGE SCALE GENOMIC DNA]</scope>
</reference>
<accession>B9FTJ5</accession>
<organism evidence="2">
    <name type="scientific">Oryza sativa subsp. japonica</name>
    <name type="common">Rice</name>
    <dbReference type="NCBI Taxonomy" id="39947"/>
    <lineage>
        <taxon>Eukaryota</taxon>
        <taxon>Viridiplantae</taxon>
        <taxon>Streptophyta</taxon>
        <taxon>Embryophyta</taxon>
        <taxon>Tracheophyta</taxon>
        <taxon>Spermatophyta</taxon>
        <taxon>Magnoliopsida</taxon>
        <taxon>Liliopsida</taxon>
        <taxon>Poales</taxon>
        <taxon>Poaceae</taxon>
        <taxon>BOP clade</taxon>
        <taxon>Oryzoideae</taxon>
        <taxon>Oryzeae</taxon>
        <taxon>Oryzinae</taxon>
        <taxon>Oryza</taxon>
        <taxon>Oryza sativa</taxon>
    </lineage>
</organism>
<sequence>MEQVDGSGIPASVGRGRGRGHSTGDALVASAFGGLGKEEKAAASARGMEEEREMEEEQVALGEQRRQQRLHAEMPQGLMLASRYFVYFVMLTSKIMQTLSRFLPRILKARQELESQFGDASQEEKPVLEKINTRITSLLDTGFMRAGTRFLDEPNHACANRRRANKKRKKNAKTTYIDEEDVASGDTYQLLDEEACWGWTAADPLTSRLDLAPPETGASGSGTPSLGMAGSVTIENGAYGSEDPELGLAGTAGEEMAHRWHKAAAWSPFVKAPALVLDLLASGDGDCRRRRGVAAVA</sequence>
<dbReference type="EMBL" id="CM000143">
    <property type="protein sequence ID" value="EEE65806.1"/>
    <property type="molecule type" value="Genomic_DNA"/>
</dbReference>
<feature type="region of interest" description="Disordered" evidence="1">
    <location>
        <begin position="1"/>
        <end position="58"/>
    </location>
</feature>
<protein>
    <submittedName>
        <fullName evidence="2">Uncharacterized protein</fullName>
    </submittedName>
</protein>
<proteinExistence type="predicted"/>
<evidence type="ECO:0000313" key="2">
    <source>
        <dbReference type="EMBL" id="EEE65806.1"/>
    </source>
</evidence>
<gene>
    <name evidence="2" type="ORF">OsJ_21535</name>
</gene>
<name>B9FTJ5_ORYSJ</name>
<dbReference type="Proteomes" id="UP000007752">
    <property type="component" value="Chromosome 6"/>
</dbReference>
<dbReference type="AlphaFoldDB" id="B9FTJ5"/>
<evidence type="ECO:0000256" key="1">
    <source>
        <dbReference type="SAM" id="MobiDB-lite"/>
    </source>
</evidence>
<feature type="region of interest" description="Disordered" evidence="1">
    <location>
        <begin position="210"/>
        <end position="229"/>
    </location>
</feature>
<reference evidence="2" key="2">
    <citation type="submission" date="2008-12" db="EMBL/GenBank/DDBJ databases">
        <title>Improved gene annotation of the rice (Oryza sativa) genomes.</title>
        <authorList>
            <person name="Wang J."/>
            <person name="Li R."/>
            <person name="Fan W."/>
            <person name="Huang Q."/>
            <person name="Zhang J."/>
            <person name="Zhou Y."/>
            <person name="Hu Y."/>
            <person name="Zi S."/>
            <person name="Li J."/>
            <person name="Ni P."/>
            <person name="Zheng H."/>
            <person name="Zhang Y."/>
            <person name="Zhao M."/>
            <person name="Hao Q."/>
            <person name="McDermott J."/>
            <person name="Samudrala R."/>
            <person name="Kristiansen K."/>
            <person name="Wong G.K.-S."/>
        </authorList>
    </citation>
    <scope>NUCLEOTIDE SEQUENCE</scope>
</reference>